<feature type="region of interest" description="Disordered" evidence="1">
    <location>
        <begin position="124"/>
        <end position="145"/>
    </location>
</feature>
<dbReference type="KEGG" id="pbap:Pla133_27810"/>
<dbReference type="Proteomes" id="UP000316921">
    <property type="component" value="Chromosome"/>
</dbReference>
<evidence type="ECO:0000313" key="2">
    <source>
        <dbReference type="EMBL" id="QDU67693.1"/>
    </source>
</evidence>
<protein>
    <submittedName>
        <fullName evidence="2">Uncharacterized protein</fullName>
    </submittedName>
</protein>
<organism evidence="2 3">
    <name type="scientific">Engelhardtia mirabilis</name>
    <dbReference type="NCBI Taxonomy" id="2528011"/>
    <lineage>
        <taxon>Bacteria</taxon>
        <taxon>Pseudomonadati</taxon>
        <taxon>Planctomycetota</taxon>
        <taxon>Planctomycetia</taxon>
        <taxon>Planctomycetia incertae sedis</taxon>
        <taxon>Engelhardtia</taxon>
    </lineage>
</organism>
<dbReference type="RefSeq" id="WP_145066062.1">
    <property type="nucleotide sequence ID" value="NZ_CP036287.1"/>
</dbReference>
<evidence type="ECO:0000313" key="3">
    <source>
        <dbReference type="Proteomes" id="UP000316921"/>
    </source>
</evidence>
<feature type="compositionally biased region" description="Basic and acidic residues" evidence="1">
    <location>
        <begin position="127"/>
        <end position="138"/>
    </location>
</feature>
<dbReference type="EMBL" id="CP036287">
    <property type="protein sequence ID" value="QDU67693.1"/>
    <property type="molecule type" value="Genomic_DNA"/>
</dbReference>
<name>A0A518BL62_9BACT</name>
<evidence type="ECO:0000256" key="1">
    <source>
        <dbReference type="SAM" id="MobiDB-lite"/>
    </source>
</evidence>
<reference evidence="2 3" key="1">
    <citation type="submission" date="2019-02" db="EMBL/GenBank/DDBJ databases">
        <title>Deep-cultivation of Planctomycetes and their phenomic and genomic characterization uncovers novel biology.</title>
        <authorList>
            <person name="Wiegand S."/>
            <person name="Jogler M."/>
            <person name="Boedeker C."/>
            <person name="Pinto D."/>
            <person name="Vollmers J."/>
            <person name="Rivas-Marin E."/>
            <person name="Kohn T."/>
            <person name="Peeters S.H."/>
            <person name="Heuer A."/>
            <person name="Rast P."/>
            <person name="Oberbeckmann S."/>
            <person name="Bunk B."/>
            <person name="Jeske O."/>
            <person name="Meyerdierks A."/>
            <person name="Storesund J.E."/>
            <person name="Kallscheuer N."/>
            <person name="Luecker S."/>
            <person name="Lage O.M."/>
            <person name="Pohl T."/>
            <person name="Merkel B.J."/>
            <person name="Hornburger P."/>
            <person name="Mueller R.-W."/>
            <person name="Bruemmer F."/>
            <person name="Labrenz M."/>
            <person name="Spormann A.M."/>
            <person name="Op den Camp H."/>
            <person name="Overmann J."/>
            <person name="Amann R."/>
            <person name="Jetten M.S.M."/>
            <person name="Mascher T."/>
            <person name="Medema M.H."/>
            <person name="Devos D.P."/>
            <person name="Kaster A.-K."/>
            <person name="Ovreas L."/>
            <person name="Rohde M."/>
            <person name="Galperin M.Y."/>
            <person name="Jogler C."/>
        </authorList>
    </citation>
    <scope>NUCLEOTIDE SEQUENCE [LARGE SCALE GENOMIC DNA]</scope>
    <source>
        <strain evidence="2 3">Pla133</strain>
    </source>
</reference>
<sequence length="145" mass="16717">MSPWKLVSDEEPPKDGRWYRFCERRGTWRDLHWYEDGWCDQSGDFAYDLLPDDLWTLAPGQEAGEDTDQIKEAVRLARKEVGQVIDAFDPTPTDDGHWKLSDREFGRLGYAAWRLDRLLDGNVGRAVEGHPSRPKPLEVDGEVES</sequence>
<proteinExistence type="predicted"/>
<gene>
    <name evidence="2" type="ORF">Pla133_27810</name>
</gene>
<dbReference type="AlphaFoldDB" id="A0A518BL62"/>
<keyword evidence="3" id="KW-1185">Reference proteome</keyword>
<accession>A0A518BL62</accession>